<feature type="region of interest" description="Disordered" evidence="1">
    <location>
        <begin position="257"/>
        <end position="286"/>
    </location>
</feature>
<accession>A0AAE1CKU4</accession>
<feature type="compositionally biased region" description="Low complexity" evidence="1">
    <location>
        <begin position="199"/>
        <end position="213"/>
    </location>
</feature>
<feature type="compositionally biased region" description="Low complexity" evidence="1">
    <location>
        <begin position="73"/>
        <end position="83"/>
    </location>
</feature>
<feature type="region of interest" description="Disordered" evidence="1">
    <location>
        <begin position="194"/>
        <end position="215"/>
    </location>
</feature>
<evidence type="ECO:0000256" key="2">
    <source>
        <dbReference type="SAM" id="SignalP"/>
    </source>
</evidence>
<organism evidence="3 4">
    <name type="scientific">Elysia crispata</name>
    <name type="common">lettuce slug</name>
    <dbReference type="NCBI Taxonomy" id="231223"/>
    <lineage>
        <taxon>Eukaryota</taxon>
        <taxon>Metazoa</taxon>
        <taxon>Spiralia</taxon>
        <taxon>Lophotrochozoa</taxon>
        <taxon>Mollusca</taxon>
        <taxon>Gastropoda</taxon>
        <taxon>Heterobranchia</taxon>
        <taxon>Euthyneura</taxon>
        <taxon>Panpulmonata</taxon>
        <taxon>Sacoglossa</taxon>
        <taxon>Placobranchoidea</taxon>
        <taxon>Plakobranchidae</taxon>
        <taxon>Elysia</taxon>
    </lineage>
</organism>
<dbReference type="EMBL" id="JAWDGP010007758">
    <property type="protein sequence ID" value="KAK3705960.1"/>
    <property type="molecule type" value="Genomic_DNA"/>
</dbReference>
<feature type="compositionally biased region" description="Polar residues" evidence="1">
    <location>
        <begin position="324"/>
        <end position="338"/>
    </location>
</feature>
<feature type="chain" id="PRO_5042259678" evidence="2">
    <location>
        <begin position="20"/>
        <end position="500"/>
    </location>
</feature>
<feature type="region of interest" description="Disordered" evidence="1">
    <location>
        <begin position="73"/>
        <end position="92"/>
    </location>
</feature>
<comment type="caution">
    <text evidence="3">The sequence shown here is derived from an EMBL/GenBank/DDBJ whole genome shotgun (WGS) entry which is preliminary data.</text>
</comment>
<gene>
    <name evidence="3" type="ORF">RRG08_026389</name>
</gene>
<evidence type="ECO:0000313" key="3">
    <source>
        <dbReference type="EMBL" id="KAK3705960.1"/>
    </source>
</evidence>
<name>A0AAE1CKU4_9GAST</name>
<feature type="signal peptide" evidence="2">
    <location>
        <begin position="1"/>
        <end position="19"/>
    </location>
</feature>
<dbReference type="AlphaFoldDB" id="A0AAE1CKU4"/>
<feature type="region of interest" description="Disordered" evidence="1">
    <location>
        <begin position="312"/>
        <end position="338"/>
    </location>
</feature>
<feature type="region of interest" description="Disordered" evidence="1">
    <location>
        <begin position="106"/>
        <end position="128"/>
    </location>
</feature>
<keyword evidence="4" id="KW-1185">Reference proteome</keyword>
<dbReference type="Proteomes" id="UP001283361">
    <property type="component" value="Unassembled WGS sequence"/>
</dbReference>
<proteinExistence type="predicted"/>
<reference evidence="3" key="1">
    <citation type="journal article" date="2023" name="G3 (Bethesda)">
        <title>A reference genome for the long-term kleptoplast-retaining sea slug Elysia crispata morphotype clarki.</title>
        <authorList>
            <person name="Eastman K.E."/>
            <person name="Pendleton A.L."/>
            <person name="Shaikh M.A."/>
            <person name="Suttiyut T."/>
            <person name="Ogas R."/>
            <person name="Tomko P."/>
            <person name="Gavelis G."/>
            <person name="Widhalm J.R."/>
            <person name="Wisecaver J.H."/>
        </authorList>
    </citation>
    <scope>NUCLEOTIDE SEQUENCE</scope>
    <source>
        <strain evidence="3">ECLA1</strain>
    </source>
</reference>
<feature type="compositionally biased region" description="Low complexity" evidence="1">
    <location>
        <begin position="356"/>
        <end position="388"/>
    </location>
</feature>
<keyword evidence="2" id="KW-0732">Signal</keyword>
<feature type="compositionally biased region" description="Low complexity" evidence="1">
    <location>
        <begin position="119"/>
        <end position="128"/>
    </location>
</feature>
<protein>
    <submittedName>
        <fullName evidence="3">Uncharacterized protein</fullName>
    </submittedName>
</protein>
<evidence type="ECO:0000313" key="4">
    <source>
        <dbReference type="Proteomes" id="UP001283361"/>
    </source>
</evidence>
<evidence type="ECO:0000256" key="1">
    <source>
        <dbReference type="SAM" id="MobiDB-lite"/>
    </source>
</evidence>
<sequence length="500" mass="52479">MSLITRVVYLLLLAQCSWTRSNVPSDPLWGPFVQALSTETGRTVQDLNTLGLSDPSIFKLWTHYSNNVQNLAAQQQKQQAQQQMGKATVTPPPLPDIYQPSYAFSANTAAQDPPPKSRATTSSSGSAGLDTTALYNRLLSLVQGFGSDPGYTPLIQQMSGTTITSGQASPASPSPSQVSYQSLMNQYMSLVGSNGGATRGASTSTSTSTSSKGQTNYDQLVQQFNTAPSNMNPSASPSYQTLVDLYTAIMLHAANSGANSATSSGATTVSASATPTASSSSSQQSPLSFEEQLMTYFPQFQSLFPNISHGSLSTSGANAAPDSLATSPATEGSDPSSNTEQMIFDALLFGEPPKHTSQTSPALSSSTSASSPSSSSASTPGGPGQAATSSPTQSVKGFLNMLGGRSTGGGNLVTNHIENVMKARASRDMGCRFLPELLELDVMPHSPINCLHKCPPPYINAQRFGIYCLCCPPGVNRNVANIMSIFKRSSYMESPFSVVS</sequence>
<feature type="region of interest" description="Disordered" evidence="1">
    <location>
        <begin position="351"/>
        <end position="401"/>
    </location>
</feature>